<dbReference type="OrthoDB" id="5470955at2"/>
<accession>A0A0X8JQU9</accession>
<gene>
    <name evidence="2" type="ORF">AXF15_08160</name>
</gene>
<dbReference type="Proteomes" id="UP000063964">
    <property type="component" value="Chromosome"/>
</dbReference>
<dbReference type="KEGG" id="doa:AXF15_08160"/>
<proteinExistence type="predicted"/>
<evidence type="ECO:0000259" key="1">
    <source>
        <dbReference type="Pfam" id="PF01243"/>
    </source>
</evidence>
<dbReference type="InterPro" id="IPR011576">
    <property type="entry name" value="Pyridox_Oxase_N"/>
</dbReference>
<evidence type="ECO:0000313" key="2">
    <source>
        <dbReference type="EMBL" id="AMD93072.1"/>
    </source>
</evidence>
<reference evidence="3" key="1">
    <citation type="submission" date="2016-02" db="EMBL/GenBank/DDBJ databases">
        <authorList>
            <person name="Holder M.E."/>
            <person name="Ajami N.J."/>
            <person name="Petrosino J.F."/>
        </authorList>
    </citation>
    <scope>NUCLEOTIDE SEQUENCE [LARGE SCALE GENOMIC DNA]</scope>
    <source>
        <strain evidence="3">DSM 12838</strain>
    </source>
</reference>
<dbReference type="InterPro" id="IPR012349">
    <property type="entry name" value="Split_barrel_FMN-bd"/>
</dbReference>
<evidence type="ECO:0000313" key="3">
    <source>
        <dbReference type="Proteomes" id="UP000063964"/>
    </source>
</evidence>
<dbReference type="AlphaFoldDB" id="A0A0X8JQU9"/>
<organism evidence="2 3">
    <name type="scientific">Desulfomicrobium orale DSM 12838</name>
    <dbReference type="NCBI Taxonomy" id="888061"/>
    <lineage>
        <taxon>Bacteria</taxon>
        <taxon>Pseudomonadati</taxon>
        <taxon>Thermodesulfobacteriota</taxon>
        <taxon>Desulfovibrionia</taxon>
        <taxon>Desulfovibrionales</taxon>
        <taxon>Desulfomicrobiaceae</taxon>
        <taxon>Desulfomicrobium</taxon>
    </lineage>
</organism>
<dbReference type="RefSeq" id="WP_066605818.1">
    <property type="nucleotide sequence ID" value="NZ_CP014230.1"/>
</dbReference>
<feature type="domain" description="Pyridoxamine 5'-phosphate oxidase N-terminal" evidence="1">
    <location>
        <begin position="22"/>
        <end position="140"/>
    </location>
</feature>
<protein>
    <recommendedName>
        <fullName evidence="1">Pyridoxamine 5'-phosphate oxidase N-terminal domain-containing protein</fullName>
    </recommendedName>
</protein>
<dbReference type="Pfam" id="PF01243">
    <property type="entry name" value="PNPOx_N"/>
    <property type="match status" value="1"/>
</dbReference>
<dbReference type="Gene3D" id="2.30.110.10">
    <property type="entry name" value="Electron Transport, Fmn-binding Protein, Chain A"/>
    <property type="match status" value="1"/>
</dbReference>
<dbReference type="STRING" id="888061.AXF15_08160"/>
<keyword evidence="3" id="KW-1185">Reference proteome</keyword>
<name>A0A0X8JQU9_9BACT</name>
<sequence>MPIAQSRISTVSITEPRIHALVESILRQQNTAVLGTCFMEIPRCSQVPFAVSEDLRTIVIITAQNTAKYENMAANPNVSLLVAAPAAEEATLQALTVTAFAAKPKGARKSQAMALFIRKHPELRTTASSPDTALVELKVDSYGLIADFQEKTCVSLG</sequence>
<dbReference type="EMBL" id="CP014230">
    <property type="protein sequence ID" value="AMD93072.1"/>
    <property type="molecule type" value="Genomic_DNA"/>
</dbReference>
<dbReference type="SUPFAM" id="SSF50475">
    <property type="entry name" value="FMN-binding split barrel"/>
    <property type="match status" value="1"/>
</dbReference>